<dbReference type="EMBL" id="JBHFFA010000008">
    <property type="protein sequence ID" value="KAL2607849.1"/>
    <property type="molecule type" value="Genomic_DNA"/>
</dbReference>
<evidence type="ECO:0000256" key="2">
    <source>
        <dbReference type="PROSITE-ProRule" id="PRU00117"/>
    </source>
</evidence>
<evidence type="ECO:0000256" key="1">
    <source>
        <dbReference type="ARBA" id="ARBA00022737"/>
    </source>
</evidence>
<dbReference type="PANTHER" id="PTHR10288">
    <property type="entry name" value="KH DOMAIN CONTAINING RNA BINDING PROTEIN"/>
    <property type="match status" value="1"/>
</dbReference>
<evidence type="ECO:0000313" key="5">
    <source>
        <dbReference type="EMBL" id="KAL2607849.1"/>
    </source>
</evidence>
<feature type="domain" description="K Homology" evidence="4">
    <location>
        <begin position="163"/>
        <end position="235"/>
    </location>
</feature>
<keyword evidence="2" id="KW-0694">RNA-binding</keyword>
<feature type="region of interest" description="Disordered" evidence="3">
    <location>
        <begin position="255"/>
        <end position="320"/>
    </location>
</feature>
<dbReference type="InterPro" id="IPR004088">
    <property type="entry name" value="KH_dom_type_1"/>
</dbReference>
<organism evidence="5 6">
    <name type="scientific">Riccia fluitans</name>
    <dbReference type="NCBI Taxonomy" id="41844"/>
    <lineage>
        <taxon>Eukaryota</taxon>
        <taxon>Viridiplantae</taxon>
        <taxon>Streptophyta</taxon>
        <taxon>Embryophyta</taxon>
        <taxon>Marchantiophyta</taxon>
        <taxon>Marchantiopsida</taxon>
        <taxon>Marchantiidae</taxon>
        <taxon>Marchantiales</taxon>
        <taxon>Ricciaceae</taxon>
        <taxon>Riccia</taxon>
    </lineage>
</organism>
<dbReference type="PROSITE" id="PS50084">
    <property type="entry name" value="KH_TYPE_1"/>
    <property type="match status" value="2"/>
</dbReference>
<dbReference type="AlphaFoldDB" id="A0ABD1XFX2"/>
<sequence length="528" mass="57488">MAEIEEASDSSGELEPTSLEDHTHPDCAADESTSLEDHTHLNCEAEDADSSSQEVLRGEKTAKKMELHGNLWHMIRLVVDSADVGRVVGKNGRYIHMIRGETNARVRILDEVPETWQSTIMVTSEVTSDAAVPPAVDAIMRIHRHLIGGGRSGFSSSPVTAEETIATNLLIPANQIGYLIGQKGEAINTIRRQSGTKVRTFPLSSDLHAKDRIVEIVGTANRVHKALQLIVTHMLKLPVARNVVVKLEAKGRRATATTVYRSRAKSPPRWQRGRKNAGTAPRHRREAKNQTVRDEQFDEGQDGSKEGTADIDGVGSDASLTQTDTVSPVLGFSSYPSYSPPSIHQSPIVQQVQDQNSKFLESSNVDPAVIGMSFYPGACTCHYCTKVATHDQVPSTPNENYAPQFQAAQSTGQSFNFGVQDVSPTPAPHRFDLDPSHGFIDLAGMDPSMMIYQLPVQSFQNHAAAAPGRQGSPPWILGPMDGYHFASSNPNYVHPSAANGTSYGYRAFSPVSYPWIPSYTLVGSYGGY</sequence>
<feature type="domain" description="K Homology" evidence="4">
    <location>
        <begin position="71"/>
        <end position="144"/>
    </location>
</feature>
<name>A0ABD1XFX2_9MARC</name>
<evidence type="ECO:0000259" key="4">
    <source>
        <dbReference type="SMART" id="SM00322"/>
    </source>
</evidence>
<dbReference type="Pfam" id="PF00013">
    <property type="entry name" value="KH_1"/>
    <property type="match status" value="2"/>
</dbReference>
<dbReference type="SUPFAM" id="SSF54791">
    <property type="entry name" value="Eukaryotic type KH-domain (KH-domain type I)"/>
    <property type="match status" value="2"/>
</dbReference>
<feature type="compositionally biased region" description="Basic residues" evidence="3">
    <location>
        <begin position="262"/>
        <end position="286"/>
    </location>
</feature>
<accession>A0ABD1XFX2</accession>
<dbReference type="GO" id="GO:0003723">
    <property type="term" value="F:RNA binding"/>
    <property type="evidence" value="ECO:0007669"/>
    <property type="project" value="UniProtKB-UniRule"/>
</dbReference>
<dbReference type="Gene3D" id="3.30.1370.10">
    <property type="entry name" value="K Homology domain, type 1"/>
    <property type="match status" value="2"/>
</dbReference>
<gene>
    <name evidence="5" type="ORF">R1flu_026422</name>
</gene>
<dbReference type="SMART" id="SM00322">
    <property type="entry name" value="KH"/>
    <property type="match status" value="2"/>
</dbReference>
<evidence type="ECO:0000313" key="6">
    <source>
        <dbReference type="Proteomes" id="UP001605036"/>
    </source>
</evidence>
<dbReference type="InterPro" id="IPR036612">
    <property type="entry name" value="KH_dom_type_1_sf"/>
</dbReference>
<dbReference type="InterPro" id="IPR004087">
    <property type="entry name" value="KH_dom"/>
</dbReference>
<dbReference type="Proteomes" id="UP001605036">
    <property type="component" value="Unassembled WGS sequence"/>
</dbReference>
<proteinExistence type="predicted"/>
<comment type="caution">
    <text evidence="5">The sequence shown here is derived from an EMBL/GenBank/DDBJ whole genome shotgun (WGS) entry which is preliminary data.</text>
</comment>
<feature type="region of interest" description="Disordered" evidence="3">
    <location>
        <begin position="1"/>
        <end position="38"/>
    </location>
</feature>
<protein>
    <recommendedName>
        <fullName evidence="4">K Homology domain-containing protein</fullName>
    </recommendedName>
</protein>
<reference evidence="5 6" key="1">
    <citation type="submission" date="2024-09" db="EMBL/GenBank/DDBJ databases">
        <title>Chromosome-scale assembly of Riccia fluitans.</title>
        <authorList>
            <person name="Paukszto L."/>
            <person name="Sawicki J."/>
            <person name="Karawczyk K."/>
            <person name="Piernik-Szablinska J."/>
            <person name="Szczecinska M."/>
            <person name="Mazdziarz M."/>
        </authorList>
    </citation>
    <scope>NUCLEOTIDE SEQUENCE [LARGE SCALE GENOMIC DNA]</scope>
    <source>
        <strain evidence="5">Rf_01</strain>
        <tissue evidence="5">Aerial parts of the thallus</tissue>
    </source>
</reference>
<keyword evidence="6" id="KW-1185">Reference proteome</keyword>
<keyword evidence="1" id="KW-0677">Repeat</keyword>
<evidence type="ECO:0000256" key="3">
    <source>
        <dbReference type="SAM" id="MobiDB-lite"/>
    </source>
</evidence>